<evidence type="ECO:0000313" key="8">
    <source>
        <dbReference type="EMBL" id="PXV66610.1"/>
    </source>
</evidence>
<dbReference type="Proteomes" id="UP000248330">
    <property type="component" value="Unassembled WGS sequence"/>
</dbReference>
<dbReference type="GO" id="GO:0009055">
    <property type="term" value="F:electron transfer activity"/>
    <property type="evidence" value="ECO:0007669"/>
    <property type="project" value="InterPro"/>
</dbReference>
<dbReference type="GO" id="GO:0016614">
    <property type="term" value="F:oxidoreductase activity, acting on CH-OH group of donors"/>
    <property type="evidence" value="ECO:0007669"/>
    <property type="project" value="InterPro"/>
</dbReference>
<feature type="binding site" description="axial binding residue" evidence="5">
    <location>
        <position position="60"/>
    </location>
    <ligand>
        <name>heme c</name>
        <dbReference type="ChEBI" id="CHEBI:61717"/>
        <label>1</label>
    </ligand>
    <ligandPart>
        <name>Fe</name>
        <dbReference type="ChEBI" id="CHEBI:18248"/>
    </ligandPart>
</feature>
<evidence type="ECO:0000259" key="7">
    <source>
        <dbReference type="PROSITE" id="PS51007"/>
    </source>
</evidence>
<feature type="binding site" description="covalent" evidence="4">
    <location>
        <position position="56"/>
    </location>
    <ligand>
        <name>heme c</name>
        <dbReference type="ChEBI" id="CHEBI:61717"/>
        <label>1</label>
    </ligand>
</feature>
<keyword evidence="1 4" id="KW-0349">Heme</keyword>
<keyword evidence="6" id="KW-0732">Signal</keyword>
<feature type="signal peptide" evidence="6">
    <location>
        <begin position="1"/>
        <end position="23"/>
    </location>
</feature>
<evidence type="ECO:0000256" key="1">
    <source>
        <dbReference type="ARBA" id="ARBA00022617"/>
    </source>
</evidence>
<sequence length="423" mass="45648">MTRSRVAAALLFALLGTAAVLFGDRPTGDNGDAPQIAADIADPVARGAYLALAANCRGCHTARAGVAYAGGRAIPTPFGTFYAPNITPDDDTGIGRWDADDFWRALHEGRGDGGEPLYPVFPYTHYTKLTRRDADAMFAYLRSLPAERRENRGHALRFPYDQRWMLAGWRALFFTPGVYAADADRGAQWNRGAYLVQGLGHCGACHEARNALGAIRSREHPAGGIVLDWYAPALDVAREAGLHDWTHEQAVALLRDGQANGASTLGPMAEVVHDSLQHLEAEDLDAMVTYLQALPARDPAPSPPAPATDATIAASRERGGVLYRDHCADCHGRRAEGRSPAAPALAGNRALTMDSAVNPIRAILYGGFAPGTHAVPEPFGMPPFSAELDDQQIADILNWLRRDSAAAVVRDYDVRRQRTGPLW</sequence>
<dbReference type="GO" id="GO:0005506">
    <property type="term" value="F:iron ion binding"/>
    <property type="evidence" value="ECO:0007669"/>
    <property type="project" value="InterPro"/>
</dbReference>
<reference evidence="8 9" key="1">
    <citation type="submission" date="2018-04" db="EMBL/GenBank/DDBJ databases">
        <title>Genomic Encyclopedia of Type Strains, Phase IV (KMG-IV): sequencing the most valuable type-strain genomes for metagenomic binning, comparative biology and taxonomic classification.</title>
        <authorList>
            <person name="Goeker M."/>
        </authorList>
    </citation>
    <scope>NUCLEOTIDE SEQUENCE [LARGE SCALE GENOMIC DNA]</scope>
    <source>
        <strain evidence="8 9">DSM 104150</strain>
    </source>
</reference>
<organism evidence="8 9">
    <name type="scientific">Sinimarinibacterium flocculans</name>
    <dbReference type="NCBI Taxonomy" id="985250"/>
    <lineage>
        <taxon>Bacteria</taxon>
        <taxon>Pseudomonadati</taxon>
        <taxon>Pseudomonadota</taxon>
        <taxon>Gammaproteobacteria</taxon>
        <taxon>Nevskiales</taxon>
        <taxon>Nevskiaceae</taxon>
        <taxon>Sinimarinibacterium</taxon>
    </lineage>
</organism>
<dbReference type="InterPro" id="IPR051459">
    <property type="entry name" value="Cytochrome_c-type_DH"/>
</dbReference>
<feature type="binding site" description="covalent" evidence="4">
    <location>
        <position position="205"/>
    </location>
    <ligand>
        <name>heme c</name>
        <dbReference type="ChEBI" id="CHEBI:61717"/>
        <label>2</label>
    </ligand>
</feature>
<dbReference type="GO" id="GO:0020037">
    <property type="term" value="F:heme binding"/>
    <property type="evidence" value="ECO:0007669"/>
    <property type="project" value="InterPro"/>
</dbReference>
<dbReference type="OrthoDB" id="9811281at2"/>
<name>A0A318E5R5_9GAMM</name>
<evidence type="ECO:0000256" key="4">
    <source>
        <dbReference type="PIRSR" id="PIRSR000018-50"/>
    </source>
</evidence>
<feature type="domain" description="Cytochrome c" evidence="7">
    <location>
        <begin position="181"/>
        <end position="295"/>
    </location>
</feature>
<dbReference type="AlphaFoldDB" id="A0A318E5R5"/>
<dbReference type="PANTHER" id="PTHR35008">
    <property type="entry name" value="BLL4482 PROTEIN-RELATED"/>
    <property type="match status" value="1"/>
</dbReference>
<dbReference type="RefSeq" id="WP_110265729.1">
    <property type="nucleotide sequence ID" value="NZ_CAKZQT010000033.1"/>
</dbReference>
<dbReference type="EMBL" id="QICN01000007">
    <property type="protein sequence ID" value="PXV66610.1"/>
    <property type="molecule type" value="Genomic_DNA"/>
</dbReference>
<feature type="binding site" description="covalent" evidence="4">
    <location>
        <position position="330"/>
    </location>
    <ligand>
        <name>heme c</name>
        <dbReference type="ChEBI" id="CHEBI:61717"/>
        <label>3</label>
    </ligand>
</feature>
<evidence type="ECO:0000313" key="9">
    <source>
        <dbReference type="Proteomes" id="UP000248330"/>
    </source>
</evidence>
<gene>
    <name evidence="8" type="ORF">C8D93_107175</name>
</gene>
<keyword evidence="2 5" id="KW-0479">Metal-binding</keyword>
<evidence type="ECO:0000256" key="5">
    <source>
        <dbReference type="PIRSR" id="PIRSR000018-51"/>
    </source>
</evidence>
<dbReference type="SUPFAM" id="SSF46626">
    <property type="entry name" value="Cytochrome c"/>
    <property type="match status" value="3"/>
</dbReference>
<dbReference type="Gene3D" id="1.10.760.10">
    <property type="entry name" value="Cytochrome c-like domain"/>
    <property type="match status" value="3"/>
</dbReference>
<proteinExistence type="predicted"/>
<dbReference type="PANTHER" id="PTHR35008:SF4">
    <property type="entry name" value="BLL4482 PROTEIN"/>
    <property type="match status" value="1"/>
</dbReference>
<dbReference type="PIRSF" id="PIRSF000018">
    <property type="entry name" value="Mb_ADH_cyt_c"/>
    <property type="match status" value="1"/>
</dbReference>
<evidence type="ECO:0000256" key="2">
    <source>
        <dbReference type="ARBA" id="ARBA00022723"/>
    </source>
</evidence>
<feature type="domain" description="Cytochrome c" evidence="7">
    <location>
        <begin position="42"/>
        <end position="145"/>
    </location>
</feature>
<feature type="binding site" description="covalent" evidence="4">
    <location>
        <position position="327"/>
    </location>
    <ligand>
        <name>heme c</name>
        <dbReference type="ChEBI" id="CHEBI:61717"/>
        <label>3</label>
    </ligand>
</feature>
<evidence type="ECO:0000256" key="3">
    <source>
        <dbReference type="ARBA" id="ARBA00023004"/>
    </source>
</evidence>
<feature type="binding site" description="covalent" evidence="4">
    <location>
        <position position="59"/>
    </location>
    <ligand>
        <name>heme c</name>
        <dbReference type="ChEBI" id="CHEBI:61717"/>
        <label>1</label>
    </ligand>
</feature>
<dbReference type="InterPro" id="IPR014353">
    <property type="entry name" value="Membr-bd_ADH_cyt_c"/>
</dbReference>
<dbReference type="Pfam" id="PF00034">
    <property type="entry name" value="Cytochrom_C"/>
    <property type="match status" value="2"/>
</dbReference>
<feature type="binding site" description="axial binding residue" evidence="5">
    <location>
        <position position="206"/>
    </location>
    <ligand>
        <name>heme c</name>
        <dbReference type="ChEBI" id="CHEBI:61717"/>
        <label>2</label>
    </ligand>
    <ligandPart>
        <name>Fe</name>
        <dbReference type="ChEBI" id="CHEBI:18248"/>
    </ligandPart>
</feature>
<dbReference type="InterPro" id="IPR009056">
    <property type="entry name" value="Cyt_c-like_dom"/>
</dbReference>
<evidence type="ECO:0000256" key="6">
    <source>
        <dbReference type="SAM" id="SignalP"/>
    </source>
</evidence>
<dbReference type="GO" id="GO:0016020">
    <property type="term" value="C:membrane"/>
    <property type="evidence" value="ECO:0007669"/>
    <property type="project" value="InterPro"/>
</dbReference>
<feature type="binding site" description="axial binding residue" evidence="5">
    <location>
        <position position="331"/>
    </location>
    <ligand>
        <name>heme c</name>
        <dbReference type="ChEBI" id="CHEBI:61717"/>
        <label>3</label>
    </ligand>
    <ligandPart>
        <name>Fe</name>
        <dbReference type="ChEBI" id="CHEBI:18248"/>
    </ligandPart>
</feature>
<feature type="domain" description="Cytochrome c" evidence="7">
    <location>
        <begin position="314"/>
        <end position="404"/>
    </location>
</feature>
<dbReference type="InterPro" id="IPR036909">
    <property type="entry name" value="Cyt_c-like_dom_sf"/>
</dbReference>
<comment type="cofactor">
    <cofactor evidence="4">
        <name>heme c</name>
        <dbReference type="ChEBI" id="CHEBI:61717"/>
    </cofactor>
    <text evidence="4">Binds 3 heme c groups covalently per subunit.</text>
</comment>
<feature type="chain" id="PRO_5016378919" evidence="6">
    <location>
        <begin position="24"/>
        <end position="423"/>
    </location>
</feature>
<keyword evidence="9" id="KW-1185">Reference proteome</keyword>
<feature type="binding site" description="covalent" evidence="4">
    <location>
        <position position="202"/>
    </location>
    <ligand>
        <name>heme c</name>
        <dbReference type="ChEBI" id="CHEBI:61717"/>
        <label>2</label>
    </ligand>
</feature>
<accession>A0A318E5R5</accession>
<protein>
    <submittedName>
        <fullName evidence="8">Mono/diheme cytochrome c family protein</fullName>
    </submittedName>
</protein>
<dbReference type="PROSITE" id="PS51007">
    <property type="entry name" value="CYTC"/>
    <property type="match status" value="3"/>
</dbReference>
<comment type="caution">
    <text evidence="8">The sequence shown here is derived from an EMBL/GenBank/DDBJ whole genome shotgun (WGS) entry which is preliminary data.</text>
</comment>
<keyword evidence="3 5" id="KW-0408">Iron</keyword>